<dbReference type="AlphaFoldDB" id="A0AAY5EPM8"/>
<dbReference type="InterPro" id="IPR001828">
    <property type="entry name" value="ANF_lig-bd_rcpt"/>
</dbReference>
<keyword evidence="8" id="KW-0675">Receptor</keyword>
<dbReference type="Proteomes" id="UP000314983">
    <property type="component" value="Chromosome 4"/>
</dbReference>
<dbReference type="PRINTS" id="PR00248">
    <property type="entry name" value="GPCRMGR"/>
</dbReference>
<dbReference type="InterPro" id="IPR038550">
    <property type="entry name" value="GPCR_3_9-Cys_sf"/>
</dbReference>
<dbReference type="Pfam" id="PF01094">
    <property type="entry name" value="ANF_receptor"/>
    <property type="match status" value="1"/>
</dbReference>
<evidence type="ECO:0000256" key="1">
    <source>
        <dbReference type="ARBA" id="ARBA00004651"/>
    </source>
</evidence>
<dbReference type="PROSITE" id="PS50259">
    <property type="entry name" value="G_PROTEIN_RECEP_F3_4"/>
    <property type="match status" value="1"/>
</dbReference>
<dbReference type="InterPro" id="IPR000068">
    <property type="entry name" value="GPCR_3_Ca_sens_rcpt-rel"/>
</dbReference>
<feature type="transmembrane region" description="Helical" evidence="11">
    <location>
        <begin position="596"/>
        <end position="619"/>
    </location>
</feature>
<dbReference type="SUPFAM" id="SSF53822">
    <property type="entry name" value="Periplasmic binding protein-like I"/>
    <property type="match status" value="1"/>
</dbReference>
<keyword evidence="14" id="KW-1185">Reference proteome</keyword>
<dbReference type="PRINTS" id="PR01535">
    <property type="entry name" value="VOMERONASL2R"/>
</dbReference>
<keyword evidence="5 11" id="KW-1133">Transmembrane helix</keyword>
<keyword evidence="3 11" id="KW-0812">Transmembrane</keyword>
<dbReference type="Pfam" id="PF07562">
    <property type="entry name" value="NCD3G"/>
    <property type="match status" value="1"/>
</dbReference>
<reference evidence="13" key="2">
    <citation type="submission" date="2025-08" db="UniProtKB">
        <authorList>
            <consortium name="Ensembl"/>
        </authorList>
    </citation>
    <scope>IDENTIFICATION</scope>
</reference>
<evidence type="ECO:0000256" key="11">
    <source>
        <dbReference type="SAM" id="Phobius"/>
    </source>
</evidence>
<evidence type="ECO:0000256" key="6">
    <source>
        <dbReference type="ARBA" id="ARBA00023040"/>
    </source>
</evidence>
<dbReference type="InterPro" id="IPR017979">
    <property type="entry name" value="GPCR_3_CS"/>
</dbReference>
<feature type="transmembrane region" description="Helical" evidence="11">
    <location>
        <begin position="551"/>
        <end position="575"/>
    </location>
</feature>
<keyword evidence="10" id="KW-0807">Transducer</keyword>
<feature type="domain" description="G-protein coupled receptors family 3 profile" evidence="12">
    <location>
        <begin position="481"/>
        <end position="732"/>
    </location>
</feature>
<dbReference type="Gene3D" id="3.40.50.2300">
    <property type="match status" value="2"/>
</dbReference>
<comment type="subcellular location">
    <subcellularLocation>
        <location evidence="1">Cell membrane</location>
        <topology evidence="1">Multi-pass membrane protein</topology>
    </subcellularLocation>
</comment>
<keyword evidence="9" id="KW-0325">Glycoprotein</keyword>
<evidence type="ECO:0000256" key="2">
    <source>
        <dbReference type="ARBA" id="ARBA00022475"/>
    </source>
</evidence>
<accession>A0AAY5EPM8</accession>
<evidence type="ECO:0000256" key="9">
    <source>
        <dbReference type="ARBA" id="ARBA00023180"/>
    </source>
</evidence>
<dbReference type="InterPro" id="IPR004073">
    <property type="entry name" value="GPCR_3_vmron_rcpt_2"/>
</dbReference>
<evidence type="ECO:0000256" key="3">
    <source>
        <dbReference type="ARBA" id="ARBA00022692"/>
    </source>
</evidence>
<dbReference type="CDD" id="cd15283">
    <property type="entry name" value="7tmC_V2R_pheromone"/>
    <property type="match status" value="1"/>
</dbReference>
<proteinExistence type="predicted"/>
<evidence type="ECO:0000313" key="14">
    <source>
        <dbReference type="Proteomes" id="UP000314983"/>
    </source>
</evidence>
<dbReference type="Gene3D" id="2.10.50.30">
    <property type="entry name" value="GPCR, family 3, nine cysteines domain"/>
    <property type="match status" value="1"/>
</dbReference>
<dbReference type="PROSITE" id="PS00981">
    <property type="entry name" value="G_PROTEIN_RECEP_F3_3"/>
    <property type="match status" value="1"/>
</dbReference>
<feature type="transmembrane region" description="Helical" evidence="11">
    <location>
        <begin position="519"/>
        <end position="539"/>
    </location>
</feature>
<keyword evidence="2" id="KW-1003">Cell membrane</keyword>
<gene>
    <name evidence="13" type="primary">LOC118241250</name>
</gene>
<feature type="transmembrane region" description="Helical" evidence="11">
    <location>
        <begin position="676"/>
        <end position="696"/>
    </location>
</feature>
<dbReference type="Ensembl" id="ENSEEET00000063652.1">
    <property type="protein sequence ID" value="ENSEEEP00000058514.1"/>
    <property type="gene ID" value="ENSEEEG00000027742.1"/>
</dbReference>
<reference evidence="13 14" key="1">
    <citation type="submission" date="2020-05" db="EMBL/GenBank/DDBJ databases">
        <title>Electrophorus electricus (electric eel) genome, fEleEle1, primary haplotype.</title>
        <authorList>
            <person name="Myers G."/>
            <person name="Meyer A."/>
            <person name="Fedrigo O."/>
            <person name="Formenti G."/>
            <person name="Rhie A."/>
            <person name="Tracey A."/>
            <person name="Sims Y."/>
            <person name="Jarvis E.D."/>
        </authorList>
    </citation>
    <scope>NUCLEOTIDE SEQUENCE [LARGE SCALE GENOMIC DNA]</scope>
</reference>
<dbReference type="InterPro" id="IPR000337">
    <property type="entry name" value="GPCR_3"/>
</dbReference>
<keyword evidence="6" id="KW-0297">G-protein coupled receptor</keyword>
<dbReference type="GeneTree" id="ENSGT01050000244874"/>
<keyword evidence="4" id="KW-0732">Signal</keyword>
<dbReference type="GO" id="GO:0005886">
    <property type="term" value="C:plasma membrane"/>
    <property type="evidence" value="ECO:0007669"/>
    <property type="project" value="UniProtKB-SubCell"/>
</dbReference>
<feature type="transmembrane region" description="Helical" evidence="11">
    <location>
        <begin position="631"/>
        <end position="664"/>
    </location>
</feature>
<evidence type="ECO:0000259" key="12">
    <source>
        <dbReference type="PROSITE" id="PS50259"/>
    </source>
</evidence>
<evidence type="ECO:0000313" key="13">
    <source>
        <dbReference type="Ensembl" id="ENSEEEP00000058514.1"/>
    </source>
</evidence>
<protein>
    <recommendedName>
        <fullName evidence="12">G-protein coupled receptors family 3 profile domain-containing protein</fullName>
    </recommendedName>
</protein>
<evidence type="ECO:0000256" key="4">
    <source>
        <dbReference type="ARBA" id="ARBA00022729"/>
    </source>
</evidence>
<dbReference type="InterPro" id="IPR028082">
    <property type="entry name" value="Peripla_BP_I"/>
</dbReference>
<dbReference type="PANTHER" id="PTHR24061:SF528">
    <property type="entry name" value="C-FAMILY ODORANT RECEPTOR OLFCD2-RELATED"/>
    <property type="match status" value="1"/>
</dbReference>
<dbReference type="InterPro" id="IPR011500">
    <property type="entry name" value="GPCR_3_9-Cys_dom"/>
</dbReference>
<evidence type="ECO:0000256" key="8">
    <source>
        <dbReference type="ARBA" id="ARBA00023170"/>
    </source>
</evidence>
<keyword evidence="7 11" id="KW-0472">Membrane</keyword>
<dbReference type="PANTHER" id="PTHR24061">
    <property type="entry name" value="CALCIUM-SENSING RECEPTOR-RELATED"/>
    <property type="match status" value="1"/>
</dbReference>
<evidence type="ECO:0000256" key="7">
    <source>
        <dbReference type="ARBA" id="ARBA00023136"/>
    </source>
</evidence>
<sequence length="773" mass="84398">MRSYRWLLTMIFTVEEINRDPALLPNLTLGYLAADSCLAEGSTLSAALAMVTGQEEAVTGEQCTRAPSVPVIIGDARSAASIVLADTLGVSYFASCACLSDRTRFPNFLRTIPSDAFQAKAIVHLLSLMGWSWVGVVSGDDAYGISGVQLLLKELEGSDVCIDYLEVIPKSHTLSKIRRIIERIQSSKARVVVTFAISPDMEVLLREVVKQNVTDRQWIATEAWSTSSHYSSWSGISLAGTLGFALRQVDIQGLGFYLTQLSPGGQQMQPLTQTVWEEMFGCKFVVESQINPLSGPQCTGLEKMESQEVYFDVIYNVYKAVYAIANAIQDMLNCEPGKGPFENGLLHYLKSVNFTTPVGELLHFDENGDVSASYDIVNWHVGPEGKVAFSLKMVFPPPVSVKLMEISPSALQLPVSVCSESCPPGTRKAVQKGKPVCCYDCIPCATGEIKCNKCPERFWSSTDQTVCVPMQVEFLSFRDNMGIVLSVLSVAGATLSGTTLAAFFHHRDTPLVRANNSELSFLLLLSLKLCFLCALAFIGQPAPWSCMLRHTLFGISFVVCLACVLSKTVVVLVAFRATLPGSNVMRYFGPLQQRAGILLCTLVQVVVCVLWLVLAPPVPTESAGGELGARVVLLCAVGSVAGFSLVLGYIGLLASICFIMAFLARKLPDNFNEAKLIAFSMLIFCAVWIAFVPAYVSSPGKYTVAVEVFAILASSYGLLLCIFAPKCYIILYPWSYNKVAMFALYLYSRLPQICYSKVLHSCVITPILFSHLH</sequence>
<reference evidence="13" key="3">
    <citation type="submission" date="2025-09" db="UniProtKB">
        <authorList>
            <consortium name="Ensembl"/>
        </authorList>
    </citation>
    <scope>IDENTIFICATION</scope>
</reference>
<feature type="transmembrane region" description="Helical" evidence="11">
    <location>
        <begin position="481"/>
        <end position="504"/>
    </location>
</feature>
<dbReference type="GO" id="GO:0004930">
    <property type="term" value="F:G protein-coupled receptor activity"/>
    <property type="evidence" value="ECO:0007669"/>
    <property type="project" value="UniProtKB-KW"/>
</dbReference>
<evidence type="ECO:0000256" key="10">
    <source>
        <dbReference type="ARBA" id="ARBA00023224"/>
    </source>
</evidence>
<dbReference type="Pfam" id="PF00003">
    <property type="entry name" value="7tm_3"/>
    <property type="match status" value="1"/>
</dbReference>
<dbReference type="InterPro" id="IPR017978">
    <property type="entry name" value="GPCR_3_C"/>
</dbReference>
<name>A0AAY5EPM8_ELEEL</name>
<organism evidence="13 14">
    <name type="scientific">Electrophorus electricus</name>
    <name type="common">Electric eel</name>
    <name type="synonym">Gymnotus electricus</name>
    <dbReference type="NCBI Taxonomy" id="8005"/>
    <lineage>
        <taxon>Eukaryota</taxon>
        <taxon>Metazoa</taxon>
        <taxon>Chordata</taxon>
        <taxon>Craniata</taxon>
        <taxon>Vertebrata</taxon>
        <taxon>Euteleostomi</taxon>
        <taxon>Actinopterygii</taxon>
        <taxon>Neopterygii</taxon>
        <taxon>Teleostei</taxon>
        <taxon>Ostariophysi</taxon>
        <taxon>Gymnotiformes</taxon>
        <taxon>Gymnotoidei</taxon>
        <taxon>Gymnotidae</taxon>
        <taxon>Electrophorus</taxon>
    </lineage>
</organism>
<evidence type="ECO:0000256" key="5">
    <source>
        <dbReference type="ARBA" id="ARBA00022989"/>
    </source>
</evidence>
<feature type="transmembrane region" description="Helical" evidence="11">
    <location>
        <begin position="708"/>
        <end position="731"/>
    </location>
</feature>